<organism evidence="2 3">
    <name type="scientific">Clostridium oceanicum</name>
    <dbReference type="NCBI Taxonomy" id="1543"/>
    <lineage>
        <taxon>Bacteria</taxon>
        <taxon>Bacillati</taxon>
        <taxon>Bacillota</taxon>
        <taxon>Clostridia</taxon>
        <taxon>Eubacteriales</taxon>
        <taxon>Clostridiaceae</taxon>
        <taxon>Clostridium</taxon>
    </lineage>
</organism>
<protein>
    <recommendedName>
        <fullName evidence="4">Lipoprotein</fullName>
    </recommendedName>
</protein>
<gene>
    <name evidence="2" type="ORF">GCM10008906_20680</name>
</gene>
<keyword evidence="1" id="KW-0812">Transmembrane</keyword>
<feature type="transmembrane region" description="Helical" evidence="1">
    <location>
        <begin position="6"/>
        <end position="25"/>
    </location>
</feature>
<sequence length="251" mass="29351">MNKKNFLYLINILLIFMLTGCAGSFNGIKKGVLMKDDIKSNLNNSENFKETKIMSEGQVKNIFIEGLKKYYGLDYKKYIDKGKFRVNYINKQDIIESFPKFGITNYLKFLLDEEANIPKKGWYKVEFYVRDKLISSGGSINAENGDVLSLTNFPYYPSDTISRSKGINESQAKNISEKFIKDTKLANIDELEFYFSRNRGNEFLLFYKDKKSENANLYINVDTINKKVIEFYKDTEAYIRSIYLKEYLNIE</sequence>
<evidence type="ECO:0008006" key="4">
    <source>
        <dbReference type="Google" id="ProtNLM"/>
    </source>
</evidence>
<evidence type="ECO:0000256" key="1">
    <source>
        <dbReference type="SAM" id="Phobius"/>
    </source>
</evidence>
<dbReference type="PROSITE" id="PS51257">
    <property type="entry name" value="PROKAR_LIPOPROTEIN"/>
    <property type="match status" value="1"/>
</dbReference>
<name>A0ABP3UTT9_9CLOT</name>
<keyword evidence="1" id="KW-1133">Transmembrane helix</keyword>
<keyword evidence="3" id="KW-1185">Reference proteome</keyword>
<evidence type="ECO:0000313" key="2">
    <source>
        <dbReference type="EMBL" id="GAA0740548.1"/>
    </source>
</evidence>
<reference evidence="3" key="1">
    <citation type="journal article" date="2019" name="Int. J. Syst. Evol. Microbiol.">
        <title>The Global Catalogue of Microorganisms (GCM) 10K type strain sequencing project: providing services to taxonomists for standard genome sequencing and annotation.</title>
        <authorList>
            <consortium name="The Broad Institute Genomics Platform"/>
            <consortium name="The Broad Institute Genome Sequencing Center for Infectious Disease"/>
            <person name="Wu L."/>
            <person name="Ma J."/>
        </authorList>
    </citation>
    <scope>NUCLEOTIDE SEQUENCE [LARGE SCALE GENOMIC DNA]</scope>
    <source>
        <strain evidence="3">JCM 1407</strain>
    </source>
</reference>
<comment type="caution">
    <text evidence="2">The sequence shown here is derived from an EMBL/GenBank/DDBJ whole genome shotgun (WGS) entry which is preliminary data.</text>
</comment>
<dbReference type="EMBL" id="BAAACG010000009">
    <property type="protein sequence ID" value="GAA0740548.1"/>
    <property type="molecule type" value="Genomic_DNA"/>
</dbReference>
<dbReference type="Proteomes" id="UP001501510">
    <property type="component" value="Unassembled WGS sequence"/>
</dbReference>
<proteinExistence type="predicted"/>
<keyword evidence="1" id="KW-0472">Membrane</keyword>
<dbReference type="RefSeq" id="WP_343761416.1">
    <property type="nucleotide sequence ID" value="NZ_BAAACG010000009.1"/>
</dbReference>
<evidence type="ECO:0000313" key="3">
    <source>
        <dbReference type="Proteomes" id="UP001501510"/>
    </source>
</evidence>
<accession>A0ABP3UTT9</accession>